<dbReference type="Gene3D" id="2.40.50.40">
    <property type="match status" value="1"/>
</dbReference>
<dbReference type="STRING" id="47428.A0A284RKK4"/>
<gene>
    <name evidence="2" type="ORF">ARMOST_12658</name>
</gene>
<evidence type="ECO:0000313" key="3">
    <source>
        <dbReference type="Proteomes" id="UP000219338"/>
    </source>
</evidence>
<dbReference type="OrthoDB" id="433924at2759"/>
<dbReference type="InterPro" id="IPR023780">
    <property type="entry name" value="Chromo_domain"/>
</dbReference>
<dbReference type="SMART" id="SM00298">
    <property type="entry name" value="CHROMO"/>
    <property type="match status" value="1"/>
</dbReference>
<accession>A0A284RKK4</accession>
<keyword evidence="3" id="KW-1185">Reference proteome</keyword>
<dbReference type="AlphaFoldDB" id="A0A284RKK4"/>
<dbReference type="InterPro" id="IPR000953">
    <property type="entry name" value="Chromo/chromo_shadow_dom"/>
</dbReference>
<organism evidence="2 3">
    <name type="scientific">Armillaria ostoyae</name>
    <name type="common">Armillaria root rot fungus</name>
    <dbReference type="NCBI Taxonomy" id="47428"/>
    <lineage>
        <taxon>Eukaryota</taxon>
        <taxon>Fungi</taxon>
        <taxon>Dikarya</taxon>
        <taxon>Basidiomycota</taxon>
        <taxon>Agaricomycotina</taxon>
        <taxon>Agaricomycetes</taxon>
        <taxon>Agaricomycetidae</taxon>
        <taxon>Agaricales</taxon>
        <taxon>Marasmiineae</taxon>
        <taxon>Physalacriaceae</taxon>
        <taxon>Armillaria</taxon>
    </lineage>
</organism>
<dbReference type="InterPro" id="IPR016197">
    <property type="entry name" value="Chromo-like_dom_sf"/>
</dbReference>
<dbReference type="GO" id="GO:0006338">
    <property type="term" value="P:chromatin remodeling"/>
    <property type="evidence" value="ECO:0007669"/>
    <property type="project" value="UniProtKB-ARBA"/>
</dbReference>
<evidence type="ECO:0000259" key="1">
    <source>
        <dbReference type="PROSITE" id="PS50013"/>
    </source>
</evidence>
<protein>
    <recommendedName>
        <fullName evidence="1">Chromo domain-containing protein</fullName>
    </recommendedName>
</protein>
<sequence>MILYGQNPHTIPDSPCPTNSKVPATSDFSKVMAKIHKETETTLEEAARRMKAQYDKHKCPTKEYCTGDLVWLDTTNLHLPRPKKKLDNKSISKLLTPYTPPIFPNQEQPPPPPPDLIDGEEQWELEEVLNSKTQKVHAKRGQPLTTVIDYFVKWKGWTREHNSWVAETDMGNAEEVIADYIKKTKRNERVAIIKFATPSSHDITMVLNHIYESNSDVAYLGADMPSTHSHLDFAIL</sequence>
<reference evidence="3" key="1">
    <citation type="journal article" date="2017" name="Nat. Ecol. Evol.">
        <title>Genome expansion and lineage-specific genetic innovations in the forest pathogenic fungi Armillaria.</title>
        <authorList>
            <person name="Sipos G."/>
            <person name="Prasanna A.N."/>
            <person name="Walter M.C."/>
            <person name="O'Connor E."/>
            <person name="Balint B."/>
            <person name="Krizsan K."/>
            <person name="Kiss B."/>
            <person name="Hess J."/>
            <person name="Varga T."/>
            <person name="Slot J."/>
            <person name="Riley R."/>
            <person name="Boka B."/>
            <person name="Rigling D."/>
            <person name="Barry K."/>
            <person name="Lee J."/>
            <person name="Mihaltcheva S."/>
            <person name="LaButti K."/>
            <person name="Lipzen A."/>
            <person name="Waldron R."/>
            <person name="Moloney N.M."/>
            <person name="Sperisen C."/>
            <person name="Kredics L."/>
            <person name="Vagvoelgyi C."/>
            <person name="Patrignani A."/>
            <person name="Fitzpatrick D."/>
            <person name="Nagy I."/>
            <person name="Doyle S."/>
            <person name="Anderson J.B."/>
            <person name="Grigoriev I.V."/>
            <person name="Gueldener U."/>
            <person name="Muensterkoetter M."/>
            <person name="Nagy L.G."/>
        </authorList>
    </citation>
    <scope>NUCLEOTIDE SEQUENCE [LARGE SCALE GENOMIC DNA]</scope>
    <source>
        <strain evidence="3">C18/9</strain>
    </source>
</reference>
<dbReference type="EMBL" id="FUEG01000010">
    <property type="protein sequence ID" value="SJL09281.1"/>
    <property type="molecule type" value="Genomic_DNA"/>
</dbReference>
<name>A0A284RKK4_ARMOS</name>
<evidence type="ECO:0000313" key="2">
    <source>
        <dbReference type="EMBL" id="SJL09281.1"/>
    </source>
</evidence>
<dbReference type="Pfam" id="PF00385">
    <property type="entry name" value="Chromo"/>
    <property type="match status" value="1"/>
</dbReference>
<dbReference type="PROSITE" id="PS50013">
    <property type="entry name" value="CHROMO_2"/>
    <property type="match status" value="1"/>
</dbReference>
<dbReference type="SUPFAM" id="SSF54160">
    <property type="entry name" value="Chromo domain-like"/>
    <property type="match status" value="1"/>
</dbReference>
<proteinExistence type="predicted"/>
<dbReference type="Proteomes" id="UP000219338">
    <property type="component" value="Unassembled WGS sequence"/>
</dbReference>
<feature type="domain" description="Chromo" evidence="1">
    <location>
        <begin position="123"/>
        <end position="183"/>
    </location>
</feature>